<evidence type="ECO:0000256" key="6">
    <source>
        <dbReference type="SAM" id="MobiDB-lite"/>
    </source>
</evidence>
<keyword evidence="2" id="KW-0805">Transcription regulation</keyword>
<keyword evidence="5" id="KW-0539">Nucleus</keyword>
<dbReference type="PANTHER" id="PTHR31744">
    <property type="entry name" value="PROTEIN CUP-SHAPED COTYLEDON 2-RELATED"/>
    <property type="match status" value="1"/>
</dbReference>
<dbReference type="Gene3D" id="2.170.150.80">
    <property type="entry name" value="NAC domain"/>
    <property type="match status" value="1"/>
</dbReference>
<dbReference type="FunFam" id="2.170.150.80:FF:000006">
    <property type="entry name" value="NAC domain-containing protein 100-like"/>
    <property type="match status" value="1"/>
</dbReference>
<dbReference type="InterPro" id="IPR003441">
    <property type="entry name" value="NAC-dom"/>
</dbReference>
<dbReference type="GO" id="GO:0005634">
    <property type="term" value="C:nucleus"/>
    <property type="evidence" value="ECO:0007669"/>
    <property type="project" value="UniProtKB-SubCell"/>
</dbReference>
<evidence type="ECO:0000256" key="2">
    <source>
        <dbReference type="ARBA" id="ARBA00023015"/>
    </source>
</evidence>
<dbReference type="Pfam" id="PF02365">
    <property type="entry name" value="NAM"/>
    <property type="match status" value="1"/>
</dbReference>
<feature type="region of interest" description="Disordered" evidence="6">
    <location>
        <begin position="1"/>
        <end position="26"/>
    </location>
</feature>
<keyword evidence="9" id="KW-1185">Reference proteome</keyword>
<dbReference type="PANTHER" id="PTHR31744:SF92">
    <property type="entry name" value="NAC DOMAIN-CONTAINING PROTEIN 87"/>
    <property type="match status" value="1"/>
</dbReference>
<dbReference type="Proteomes" id="UP000823388">
    <property type="component" value="Chromosome 5K"/>
</dbReference>
<dbReference type="AlphaFoldDB" id="A0A8T0SJD7"/>
<name>A0A8T0SJD7_PANVG</name>
<evidence type="ECO:0000256" key="4">
    <source>
        <dbReference type="ARBA" id="ARBA00023163"/>
    </source>
</evidence>
<evidence type="ECO:0000313" key="8">
    <source>
        <dbReference type="EMBL" id="KAG2596419.1"/>
    </source>
</evidence>
<accession>A0A8T0SJD7</accession>
<feature type="compositionally biased region" description="Basic and acidic residues" evidence="6">
    <location>
        <begin position="1"/>
        <end position="14"/>
    </location>
</feature>
<sequence>MNTRTMGDRQEQPKEISSGGGSLELPPGFRFYPSDEEIITFYLMPKVHQRNFTCTAMGEVDFNKTEPWELSDKAKLGDKEWYFFYKKDRKYPSGTRANRATGEGYWKATGKDKEIYRDVVGLALPQLIGMKKTLVFYKGRAPGGEKTDWVMHEFRLEGSNRLSCRTSSSTSSTTMKSSNSKDDWVVCRVLYKATGSKRTTTLPQYNLDTTSHGTNERSTPVAMPLQFPMLSDFTMNPQVSYYSTASASSSLVSPMMPPMPDMGTMDLQMNNTLFRNPMAIVPPMSYHQMGMGVASVDSFMAAPNNGPLLMVSQNENENNPDHTNPIELSSMVSAVPEYLATIDMDSIWEY</sequence>
<keyword evidence="3" id="KW-0238">DNA-binding</keyword>
<dbReference type="InterPro" id="IPR036093">
    <property type="entry name" value="NAC_dom_sf"/>
</dbReference>
<keyword evidence="4" id="KW-0804">Transcription</keyword>
<feature type="domain" description="NAC" evidence="7">
    <location>
        <begin position="25"/>
        <end position="192"/>
    </location>
</feature>
<dbReference type="EMBL" id="CM029045">
    <property type="protein sequence ID" value="KAG2596419.1"/>
    <property type="molecule type" value="Genomic_DNA"/>
</dbReference>
<proteinExistence type="predicted"/>
<evidence type="ECO:0000256" key="1">
    <source>
        <dbReference type="ARBA" id="ARBA00004123"/>
    </source>
</evidence>
<comment type="caution">
    <text evidence="8">The sequence shown here is derived from an EMBL/GenBank/DDBJ whole genome shotgun (WGS) entry which is preliminary data.</text>
</comment>
<dbReference type="GO" id="GO:0006355">
    <property type="term" value="P:regulation of DNA-templated transcription"/>
    <property type="evidence" value="ECO:0007669"/>
    <property type="project" value="InterPro"/>
</dbReference>
<evidence type="ECO:0000256" key="5">
    <source>
        <dbReference type="ARBA" id="ARBA00023242"/>
    </source>
</evidence>
<organism evidence="8 9">
    <name type="scientific">Panicum virgatum</name>
    <name type="common">Blackwell switchgrass</name>
    <dbReference type="NCBI Taxonomy" id="38727"/>
    <lineage>
        <taxon>Eukaryota</taxon>
        <taxon>Viridiplantae</taxon>
        <taxon>Streptophyta</taxon>
        <taxon>Embryophyta</taxon>
        <taxon>Tracheophyta</taxon>
        <taxon>Spermatophyta</taxon>
        <taxon>Magnoliopsida</taxon>
        <taxon>Liliopsida</taxon>
        <taxon>Poales</taxon>
        <taxon>Poaceae</taxon>
        <taxon>PACMAD clade</taxon>
        <taxon>Panicoideae</taxon>
        <taxon>Panicodae</taxon>
        <taxon>Paniceae</taxon>
        <taxon>Panicinae</taxon>
        <taxon>Panicum</taxon>
        <taxon>Panicum sect. Hiantes</taxon>
    </lineage>
</organism>
<comment type="subcellular location">
    <subcellularLocation>
        <location evidence="1">Nucleus</location>
    </subcellularLocation>
</comment>
<gene>
    <name evidence="8" type="ORF">PVAP13_5KG160700</name>
</gene>
<evidence type="ECO:0000313" key="9">
    <source>
        <dbReference type="Proteomes" id="UP000823388"/>
    </source>
</evidence>
<dbReference type="GO" id="GO:0003677">
    <property type="term" value="F:DNA binding"/>
    <property type="evidence" value="ECO:0007669"/>
    <property type="project" value="UniProtKB-KW"/>
</dbReference>
<dbReference type="SUPFAM" id="SSF101941">
    <property type="entry name" value="NAC domain"/>
    <property type="match status" value="1"/>
</dbReference>
<evidence type="ECO:0000256" key="3">
    <source>
        <dbReference type="ARBA" id="ARBA00023125"/>
    </source>
</evidence>
<evidence type="ECO:0000259" key="7">
    <source>
        <dbReference type="PROSITE" id="PS51005"/>
    </source>
</evidence>
<dbReference type="PROSITE" id="PS51005">
    <property type="entry name" value="NAC"/>
    <property type="match status" value="1"/>
</dbReference>
<reference evidence="8" key="1">
    <citation type="submission" date="2020-05" db="EMBL/GenBank/DDBJ databases">
        <title>WGS assembly of Panicum virgatum.</title>
        <authorList>
            <person name="Lovell J.T."/>
            <person name="Jenkins J."/>
            <person name="Shu S."/>
            <person name="Juenger T.E."/>
            <person name="Schmutz J."/>
        </authorList>
    </citation>
    <scope>NUCLEOTIDE SEQUENCE</scope>
    <source>
        <strain evidence="8">AP13</strain>
    </source>
</reference>
<protein>
    <recommendedName>
        <fullName evidence="7">NAC domain-containing protein</fullName>
    </recommendedName>
</protein>